<proteinExistence type="predicted"/>
<evidence type="ECO:0000256" key="1">
    <source>
        <dbReference type="SAM" id="MobiDB-lite"/>
    </source>
</evidence>
<dbReference type="SUPFAM" id="SSF56219">
    <property type="entry name" value="DNase I-like"/>
    <property type="match status" value="1"/>
</dbReference>
<gene>
    <name evidence="3" type="ORF">Sangu_1976600</name>
</gene>
<comment type="caution">
    <text evidence="3">The sequence shown here is derived from an EMBL/GenBank/DDBJ whole genome shotgun (WGS) entry which is preliminary data.</text>
</comment>
<evidence type="ECO:0000259" key="2">
    <source>
        <dbReference type="Pfam" id="PF03372"/>
    </source>
</evidence>
<reference evidence="3" key="1">
    <citation type="submission" date="2020-06" db="EMBL/GenBank/DDBJ databases">
        <authorList>
            <person name="Li T."/>
            <person name="Hu X."/>
            <person name="Zhang T."/>
            <person name="Song X."/>
            <person name="Zhang H."/>
            <person name="Dai N."/>
            <person name="Sheng W."/>
            <person name="Hou X."/>
            <person name="Wei L."/>
        </authorList>
    </citation>
    <scope>NUCLEOTIDE SEQUENCE</scope>
    <source>
        <strain evidence="3">G01</strain>
        <tissue evidence="3">Leaf</tissue>
    </source>
</reference>
<dbReference type="GO" id="GO:0003824">
    <property type="term" value="F:catalytic activity"/>
    <property type="evidence" value="ECO:0007669"/>
    <property type="project" value="InterPro"/>
</dbReference>
<dbReference type="PANTHER" id="PTHR33710">
    <property type="entry name" value="BNAC02G09200D PROTEIN"/>
    <property type="match status" value="1"/>
</dbReference>
<dbReference type="InterPro" id="IPR005135">
    <property type="entry name" value="Endo/exonuclease/phosphatase"/>
</dbReference>
<dbReference type="Pfam" id="PF03372">
    <property type="entry name" value="Exo_endo_phos"/>
    <property type="match status" value="1"/>
</dbReference>
<feature type="region of interest" description="Disordered" evidence="1">
    <location>
        <begin position="19"/>
        <end position="42"/>
    </location>
</feature>
<dbReference type="Gene3D" id="3.60.10.10">
    <property type="entry name" value="Endonuclease/exonuclease/phosphatase"/>
    <property type="match status" value="1"/>
</dbReference>
<organism evidence="3">
    <name type="scientific">Sesamum angustifolium</name>
    <dbReference type="NCBI Taxonomy" id="2727405"/>
    <lineage>
        <taxon>Eukaryota</taxon>
        <taxon>Viridiplantae</taxon>
        <taxon>Streptophyta</taxon>
        <taxon>Embryophyta</taxon>
        <taxon>Tracheophyta</taxon>
        <taxon>Spermatophyta</taxon>
        <taxon>Magnoliopsida</taxon>
        <taxon>eudicotyledons</taxon>
        <taxon>Gunneridae</taxon>
        <taxon>Pentapetalae</taxon>
        <taxon>asterids</taxon>
        <taxon>lamiids</taxon>
        <taxon>Lamiales</taxon>
        <taxon>Pedaliaceae</taxon>
        <taxon>Sesamum</taxon>
    </lineage>
</organism>
<dbReference type="EMBL" id="JACGWK010000012">
    <property type="protein sequence ID" value="KAL0323573.1"/>
    <property type="molecule type" value="Genomic_DNA"/>
</dbReference>
<evidence type="ECO:0000313" key="3">
    <source>
        <dbReference type="EMBL" id="KAL0323573.1"/>
    </source>
</evidence>
<feature type="domain" description="Endonuclease/exonuclease/phosphatase" evidence="2">
    <location>
        <begin position="148"/>
        <end position="243"/>
    </location>
</feature>
<accession>A0AAW2LZ26</accession>
<reference evidence="3" key="2">
    <citation type="journal article" date="2024" name="Plant">
        <title>Genomic evolution and insights into agronomic trait innovations of Sesamum species.</title>
        <authorList>
            <person name="Miao H."/>
            <person name="Wang L."/>
            <person name="Qu L."/>
            <person name="Liu H."/>
            <person name="Sun Y."/>
            <person name="Le M."/>
            <person name="Wang Q."/>
            <person name="Wei S."/>
            <person name="Zheng Y."/>
            <person name="Lin W."/>
            <person name="Duan Y."/>
            <person name="Cao H."/>
            <person name="Xiong S."/>
            <person name="Wang X."/>
            <person name="Wei L."/>
            <person name="Li C."/>
            <person name="Ma Q."/>
            <person name="Ju M."/>
            <person name="Zhao R."/>
            <person name="Li G."/>
            <person name="Mu C."/>
            <person name="Tian Q."/>
            <person name="Mei H."/>
            <person name="Zhang T."/>
            <person name="Gao T."/>
            <person name="Zhang H."/>
        </authorList>
    </citation>
    <scope>NUCLEOTIDE SEQUENCE</scope>
    <source>
        <strain evidence="3">G01</strain>
    </source>
</reference>
<sequence length="289" mass="32711">MDGDATSKELCTRKAAAKETVSSKEFGQNISEGGSTQDGNNKMLIEPLLSSEASLEVGMVSQDEADQRAPRITQVGSPFPIEQPSSRLVLSDAALKDITLTFVVSGIKFKLPTCLGMPQKIKGHHISSSQKKGPWYYSNRNWQGADENRELETWIKQFNPDFIFLSETKCQSRRIDTLRGHFAMYDVMVLNSRGDEWHSMGFYGHSETAERKASWALLEKLSRLSIRPWLVAGDFNEILHQKEKSGIDSQPQCQLNDFRRFLEHCNLIDLGCKGPQFTWCNHRDQDPIP</sequence>
<dbReference type="PANTHER" id="PTHR33710:SF86">
    <property type="entry name" value="VIRAL MOVEMENT PROTEIN"/>
    <property type="match status" value="1"/>
</dbReference>
<dbReference type="InterPro" id="IPR036691">
    <property type="entry name" value="Endo/exonu/phosph_ase_sf"/>
</dbReference>
<protein>
    <recommendedName>
        <fullName evidence="2">Endonuclease/exonuclease/phosphatase domain-containing protein</fullName>
    </recommendedName>
</protein>
<feature type="compositionally biased region" description="Polar residues" evidence="1">
    <location>
        <begin position="23"/>
        <end position="40"/>
    </location>
</feature>
<dbReference type="AlphaFoldDB" id="A0AAW2LZ26"/>
<name>A0AAW2LZ26_9LAMI</name>